<evidence type="ECO:0000256" key="1">
    <source>
        <dbReference type="ARBA" id="ARBA00004924"/>
    </source>
</evidence>
<evidence type="ECO:0000313" key="5">
    <source>
        <dbReference type="EMBL" id="MCU6793995.1"/>
    </source>
</evidence>
<keyword evidence="6" id="KW-1185">Reference proteome</keyword>
<organism evidence="5 6">
    <name type="scientific">Paenibacillus baimaensis</name>
    <dbReference type="NCBI Taxonomy" id="2982185"/>
    <lineage>
        <taxon>Bacteria</taxon>
        <taxon>Bacillati</taxon>
        <taxon>Bacillota</taxon>
        <taxon>Bacilli</taxon>
        <taxon>Bacillales</taxon>
        <taxon>Paenibacillaceae</taxon>
        <taxon>Paenibacillus</taxon>
    </lineage>
</organism>
<dbReference type="Gene3D" id="6.10.250.3370">
    <property type="match status" value="1"/>
</dbReference>
<feature type="domain" description="Aerobactin siderophore biosynthesis IucA/IucC N-terminal" evidence="3">
    <location>
        <begin position="238"/>
        <end position="480"/>
    </location>
</feature>
<comment type="similarity">
    <text evidence="2">Belongs to the IucA/IucC family.</text>
</comment>
<dbReference type="Proteomes" id="UP001652445">
    <property type="component" value="Unassembled WGS sequence"/>
</dbReference>
<proteinExistence type="inferred from homology"/>
<dbReference type="EMBL" id="JAOQIO010000074">
    <property type="protein sequence ID" value="MCU6793995.1"/>
    <property type="molecule type" value="Genomic_DNA"/>
</dbReference>
<dbReference type="InterPro" id="IPR022770">
    <property type="entry name" value="IucA/IucC-like_C"/>
</dbReference>
<dbReference type="Pfam" id="PF04183">
    <property type="entry name" value="IucA_IucC"/>
    <property type="match status" value="1"/>
</dbReference>
<evidence type="ECO:0000256" key="2">
    <source>
        <dbReference type="ARBA" id="ARBA00007832"/>
    </source>
</evidence>
<feature type="domain" description="Aerobactin siderophore biosynthesis IucA/IucC-like C-terminal" evidence="4">
    <location>
        <begin position="509"/>
        <end position="670"/>
    </location>
</feature>
<dbReference type="Gene3D" id="1.10.510.40">
    <property type="match status" value="1"/>
</dbReference>
<dbReference type="Pfam" id="PF06276">
    <property type="entry name" value="FhuF"/>
    <property type="match status" value="1"/>
</dbReference>
<comment type="caution">
    <text evidence="5">The sequence shown here is derived from an EMBL/GenBank/DDBJ whole genome shotgun (WGS) entry which is preliminary data.</text>
</comment>
<sequence length="687" mass="76331">MTVGPLRGGQKGMLHPFTALATQAEGSLGLAEQAALRGLLNSYLRETGIFDPRDLGATPETTGTYQVGTAGAGVAYVLDTEDPSEAGQQTEASDRITTQTEKHNLLTTELELLLRQASGESLIGAAFVLPLPLTQAMIAGIIEYYSITGQHRYGTSFYIISSPDSKSESASRQIPVASGPRQIMDLLLAEVSFREQEATRESRSLEMSKQIGNSIRRMALYLERAQLSGTNVSARPLDYIRSEQSMLYGHPFHPTPKSSEGFTDLELVQYAPEMGAVFALHYMAVSKELIREEWIGQRPALPAAVQEAAQHKLGSRIDAYSLLPLHPWQMKYVCAQPLVAEFIRQDKLVDLGPISQGQGQAQAVYPTSSVRTVWDPQEQMFYKLPLHVRITNFIRENTTEQVRRTMDAAIVLQAFQSGSMASASRGMHILAEVGYQTIDFPGVTEPEREQLLASFAVVYREAAQLTTVEQAACFVLAALLEQPPGSDEPLLFTAARQSNDGVLPDWQVWLTAYLELSMLPLIRLYTEAGISLEAHVQNSLVTLEKELPVRYYVRDLEGISVNRCQAEKHGWTPQLIPTGSPVLYTETEAWERLKYYFFVNHLGALIHTIARINKLDEGFYWHTVRSVLLKELAVIDAASPSGGYIHDLLENPDLPAKANLISRFQERSETPDYVPMRNPIYESGRNP</sequence>
<evidence type="ECO:0000259" key="4">
    <source>
        <dbReference type="Pfam" id="PF06276"/>
    </source>
</evidence>
<protein>
    <submittedName>
        <fullName evidence="5">Short-chain oxidoreductase</fullName>
    </submittedName>
</protein>
<dbReference type="PANTHER" id="PTHR34384:SF5">
    <property type="entry name" value="L-2,3-DIAMINOPROPANOATE--CITRATE LIGASE"/>
    <property type="match status" value="1"/>
</dbReference>
<name>A0ABT2UH77_9BACL</name>
<dbReference type="InterPro" id="IPR007310">
    <property type="entry name" value="Aerobactin_biosyn_IucA/IucC_N"/>
</dbReference>
<dbReference type="InterPro" id="IPR037455">
    <property type="entry name" value="LucA/IucC-like"/>
</dbReference>
<evidence type="ECO:0000313" key="6">
    <source>
        <dbReference type="Proteomes" id="UP001652445"/>
    </source>
</evidence>
<comment type="pathway">
    <text evidence="1">Siderophore biosynthesis.</text>
</comment>
<reference evidence="5 6" key="1">
    <citation type="submission" date="2022-09" db="EMBL/GenBank/DDBJ databases">
        <authorList>
            <person name="Han X.L."/>
            <person name="Wang Q."/>
            <person name="Lu T."/>
        </authorList>
    </citation>
    <scope>NUCLEOTIDE SEQUENCE [LARGE SCALE GENOMIC DNA]</scope>
    <source>
        <strain evidence="5 6">WQ 127069</strain>
    </source>
</reference>
<accession>A0ABT2UH77</accession>
<dbReference type="PANTHER" id="PTHR34384">
    <property type="entry name" value="L-2,3-DIAMINOPROPANOATE--CITRATE LIGASE"/>
    <property type="match status" value="1"/>
</dbReference>
<gene>
    <name evidence="5" type="ORF">OB236_17980</name>
</gene>
<evidence type="ECO:0000259" key="3">
    <source>
        <dbReference type="Pfam" id="PF04183"/>
    </source>
</evidence>